<feature type="domain" description="DUF4183" evidence="1">
    <location>
        <begin position="42"/>
        <end position="105"/>
    </location>
</feature>
<accession>A0A1M6J1L1</accession>
<gene>
    <name evidence="2" type="ORF">SAMN02745176_03471</name>
</gene>
<sequence length="122" mass="13245">MATLFKLAITAETVTTVSTNPDVKRFFYTVDPQHIASEVLTIPATAFIDDQDNPVTTITEVTAGNGYYLLFINGALQQETLYTVSTTDVIIQDATNIPEDALVTLIVTNFVPNADSNTTIIT</sequence>
<dbReference type="Pfam" id="PF13799">
    <property type="entry name" value="DUF4183"/>
    <property type="match status" value="1"/>
</dbReference>
<dbReference type="OrthoDB" id="2623159at2"/>
<dbReference type="STRING" id="1122184.SAMN02745176_03471"/>
<dbReference type="EMBL" id="FQZS01000045">
    <property type="protein sequence ID" value="SHJ40491.1"/>
    <property type="molecule type" value="Genomic_DNA"/>
</dbReference>
<organism evidence="2 3">
    <name type="scientific">Lutispora thermophila DSM 19022</name>
    <dbReference type="NCBI Taxonomy" id="1122184"/>
    <lineage>
        <taxon>Bacteria</taxon>
        <taxon>Bacillati</taxon>
        <taxon>Bacillota</taxon>
        <taxon>Clostridia</taxon>
        <taxon>Lutisporales</taxon>
        <taxon>Lutisporaceae</taxon>
        <taxon>Lutispora</taxon>
    </lineage>
</organism>
<evidence type="ECO:0000259" key="1">
    <source>
        <dbReference type="Pfam" id="PF13799"/>
    </source>
</evidence>
<dbReference type="Proteomes" id="UP000184442">
    <property type="component" value="Unassembled WGS sequence"/>
</dbReference>
<evidence type="ECO:0000313" key="3">
    <source>
        <dbReference type="Proteomes" id="UP000184442"/>
    </source>
</evidence>
<evidence type="ECO:0000313" key="2">
    <source>
        <dbReference type="EMBL" id="SHJ40491.1"/>
    </source>
</evidence>
<name>A0A1M6J1L1_9FIRM</name>
<dbReference type="RefSeq" id="WP_073028060.1">
    <property type="nucleotide sequence ID" value="NZ_FQZS01000045.1"/>
</dbReference>
<keyword evidence="3" id="KW-1185">Reference proteome</keyword>
<proteinExistence type="predicted"/>
<dbReference type="InterPro" id="IPR025237">
    <property type="entry name" value="DUF4183"/>
</dbReference>
<protein>
    <recommendedName>
        <fullName evidence="1">DUF4183 domain-containing protein</fullName>
    </recommendedName>
</protein>
<reference evidence="2 3" key="1">
    <citation type="submission" date="2016-11" db="EMBL/GenBank/DDBJ databases">
        <authorList>
            <person name="Jaros S."/>
            <person name="Januszkiewicz K."/>
            <person name="Wedrychowicz H."/>
        </authorList>
    </citation>
    <scope>NUCLEOTIDE SEQUENCE [LARGE SCALE GENOMIC DNA]</scope>
    <source>
        <strain evidence="2 3">DSM 19022</strain>
    </source>
</reference>
<dbReference type="AlphaFoldDB" id="A0A1M6J1L1"/>